<evidence type="ECO:0000313" key="2">
    <source>
        <dbReference type="Proteomes" id="UP001633002"/>
    </source>
</evidence>
<proteinExistence type="predicted"/>
<evidence type="ECO:0008006" key="3">
    <source>
        <dbReference type="Google" id="ProtNLM"/>
    </source>
</evidence>
<sequence length="95" mass="11280">MADHWGTLEDRLRMHVETESQIDVENNIEWRWIIQDSVDRCVATITDNELSLLGLHRIFRINWRIPEIALACRFVQSYNVQAHTFNVKDRVETLS</sequence>
<keyword evidence="2" id="KW-1185">Reference proteome</keyword>
<comment type="caution">
    <text evidence="1">The sequence shown here is derived from an EMBL/GenBank/DDBJ whole genome shotgun (WGS) entry which is preliminary data.</text>
</comment>
<name>A0ABD3GZ81_9MARC</name>
<accession>A0ABD3GZ81</accession>
<reference evidence="1 2" key="1">
    <citation type="submission" date="2024-09" db="EMBL/GenBank/DDBJ databases">
        <title>Chromosome-scale assembly of Riccia sorocarpa.</title>
        <authorList>
            <person name="Paukszto L."/>
        </authorList>
    </citation>
    <scope>NUCLEOTIDE SEQUENCE [LARGE SCALE GENOMIC DNA]</scope>
    <source>
        <strain evidence="1">LP-2024</strain>
        <tissue evidence="1">Aerial parts of the thallus</tissue>
    </source>
</reference>
<dbReference type="EMBL" id="JBJQOH010000006">
    <property type="protein sequence ID" value="KAL3683991.1"/>
    <property type="molecule type" value="Genomic_DNA"/>
</dbReference>
<dbReference type="AlphaFoldDB" id="A0ABD3GZ81"/>
<gene>
    <name evidence="1" type="ORF">R1sor_002013</name>
</gene>
<evidence type="ECO:0000313" key="1">
    <source>
        <dbReference type="EMBL" id="KAL3683991.1"/>
    </source>
</evidence>
<organism evidence="1 2">
    <name type="scientific">Riccia sorocarpa</name>
    <dbReference type="NCBI Taxonomy" id="122646"/>
    <lineage>
        <taxon>Eukaryota</taxon>
        <taxon>Viridiplantae</taxon>
        <taxon>Streptophyta</taxon>
        <taxon>Embryophyta</taxon>
        <taxon>Marchantiophyta</taxon>
        <taxon>Marchantiopsida</taxon>
        <taxon>Marchantiidae</taxon>
        <taxon>Marchantiales</taxon>
        <taxon>Ricciaceae</taxon>
        <taxon>Riccia</taxon>
    </lineage>
</organism>
<dbReference type="Proteomes" id="UP001633002">
    <property type="component" value="Unassembled WGS sequence"/>
</dbReference>
<protein>
    <recommendedName>
        <fullName evidence="3">RNase H type-1 domain-containing protein</fullName>
    </recommendedName>
</protein>